<keyword evidence="4" id="KW-0812">Transmembrane</keyword>
<dbReference type="GO" id="GO:0030288">
    <property type="term" value="C:outer membrane-bounded periplasmic space"/>
    <property type="evidence" value="ECO:0007669"/>
    <property type="project" value="TreeGrafter"/>
</dbReference>
<proteinExistence type="predicted"/>
<reference evidence="6 7" key="1">
    <citation type="submission" date="2019-07" db="EMBL/GenBank/DDBJ databases">
        <title>Whole genome shotgun sequence of Brevifollis gellanilyticus NBRC 108608.</title>
        <authorList>
            <person name="Hosoyama A."/>
            <person name="Uohara A."/>
            <person name="Ohji S."/>
            <person name="Ichikawa N."/>
        </authorList>
    </citation>
    <scope>NUCLEOTIDE SEQUENCE [LARGE SCALE GENOMIC DNA]</scope>
    <source>
        <strain evidence="6 7">NBRC 108608</strain>
    </source>
</reference>
<dbReference type="Pfam" id="PF01520">
    <property type="entry name" value="Amidase_3"/>
    <property type="match status" value="1"/>
</dbReference>
<dbReference type="AlphaFoldDB" id="A0A512M7V1"/>
<keyword evidence="3" id="KW-0378">Hydrolase</keyword>
<keyword evidence="7" id="KW-1185">Reference proteome</keyword>
<feature type="domain" description="MurNAc-LAA" evidence="5">
    <location>
        <begin position="111"/>
        <end position="237"/>
    </location>
</feature>
<gene>
    <name evidence="6" type="ORF">BGE01nite_21000</name>
</gene>
<evidence type="ECO:0000256" key="4">
    <source>
        <dbReference type="SAM" id="Phobius"/>
    </source>
</evidence>
<evidence type="ECO:0000256" key="1">
    <source>
        <dbReference type="ARBA" id="ARBA00001561"/>
    </source>
</evidence>
<evidence type="ECO:0000256" key="2">
    <source>
        <dbReference type="ARBA" id="ARBA00011901"/>
    </source>
</evidence>
<feature type="transmembrane region" description="Helical" evidence="4">
    <location>
        <begin position="9"/>
        <end position="32"/>
    </location>
</feature>
<name>A0A512M7V1_9BACT</name>
<organism evidence="6 7">
    <name type="scientific">Brevifollis gellanilyticus</name>
    <dbReference type="NCBI Taxonomy" id="748831"/>
    <lineage>
        <taxon>Bacteria</taxon>
        <taxon>Pseudomonadati</taxon>
        <taxon>Verrucomicrobiota</taxon>
        <taxon>Verrucomicrobiia</taxon>
        <taxon>Verrucomicrobiales</taxon>
        <taxon>Verrucomicrobiaceae</taxon>
    </lineage>
</organism>
<dbReference type="GO" id="GO:0009253">
    <property type="term" value="P:peptidoglycan catabolic process"/>
    <property type="evidence" value="ECO:0007669"/>
    <property type="project" value="InterPro"/>
</dbReference>
<keyword evidence="4" id="KW-1133">Transmembrane helix</keyword>
<sequence length="257" mass="27808">MSPHRPFQLFLRCFGSSLALAVAFGALGWLALQIEALPEVSLPSWDADAAPLVVVDAGHGGHDGGAVANGVTEKDLSLNLARQLKAHLEKAGVRVRMTREKDRFLELDERCQIAAEAKADAFVSVHLNTNPASEIHGIETYYASSNSLMARPMKAQAVSKRRPTGEALAQTIQRQVCTSTKAEDRGIKDSQLIVVMRTPCPAALVECGFLTHAEESKRLQQKAYQAKLTRGISDGLVEFLKSNVQLPGKSPARVVAQ</sequence>
<dbReference type="InterPro" id="IPR002508">
    <property type="entry name" value="MurNAc-LAA_cat"/>
</dbReference>
<dbReference type="Gene3D" id="3.40.630.40">
    <property type="entry name" value="Zn-dependent exopeptidases"/>
    <property type="match status" value="1"/>
</dbReference>
<dbReference type="RefSeq" id="WP_146850394.1">
    <property type="nucleotide sequence ID" value="NZ_BKAG01000012.1"/>
</dbReference>
<dbReference type="EC" id="3.5.1.28" evidence="2"/>
<dbReference type="SUPFAM" id="SSF53187">
    <property type="entry name" value="Zn-dependent exopeptidases"/>
    <property type="match status" value="1"/>
</dbReference>
<evidence type="ECO:0000313" key="7">
    <source>
        <dbReference type="Proteomes" id="UP000321577"/>
    </source>
</evidence>
<accession>A0A512M7V1</accession>
<comment type="caution">
    <text evidence="6">The sequence shown here is derived from an EMBL/GenBank/DDBJ whole genome shotgun (WGS) entry which is preliminary data.</text>
</comment>
<dbReference type="CDD" id="cd02696">
    <property type="entry name" value="MurNAc-LAA"/>
    <property type="match status" value="1"/>
</dbReference>
<keyword evidence="4" id="KW-0472">Membrane</keyword>
<dbReference type="SMART" id="SM00646">
    <property type="entry name" value="Ami_3"/>
    <property type="match status" value="1"/>
</dbReference>
<comment type="catalytic activity">
    <reaction evidence="1">
        <text>Hydrolyzes the link between N-acetylmuramoyl residues and L-amino acid residues in certain cell-wall glycopeptides.</text>
        <dbReference type="EC" id="3.5.1.28"/>
    </reaction>
</comment>
<dbReference type="EMBL" id="BKAG01000012">
    <property type="protein sequence ID" value="GEP42809.1"/>
    <property type="molecule type" value="Genomic_DNA"/>
</dbReference>
<dbReference type="PANTHER" id="PTHR30404">
    <property type="entry name" value="N-ACETYLMURAMOYL-L-ALANINE AMIDASE"/>
    <property type="match status" value="1"/>
</dbReference>
<protein>
    <recommendedName>
        <fullName evidence="2">N-acetylmuramoyl-L-alanine amidase</fullName>
        <ecNumber evidence="2">3.5.1.28</ecNumber>
    </recommendedName>
</protein>
<evidence type="ECO:0000256" key="3">
    <source>
        <dbReference type="ARBA" id="ARBA00022801"/>
    </source>
</evidence>
<dbReference type="PANTHER" id="PTHR30404:SF0">
    <property type="entry name" value="N-ACETYLMURAMOYL-L-ALANINE AMIDASE AMIC"/>
    <property type="match status" value="1"/>
</dbReference>
<dbReference type="GO" id="GO:0008745">
    <property type="term" value="F:N-acetylmuramoyl-L-alanine amidase activity"/>
    <property type="evidence" value="ECO:0007669"/>
    <property type="project" value="UniProtKB-EC"/>
</dbReference>
<evidence type="ECO:0000313" key="6">
    <source>
        <dbReference type="EMBL" id="GEP42809.1"/>
    </source>
</evidence>
<dbReference type="OrthoDB" id="9772024at2"/>
<dbReference type="Proteomes" id="UP000321577">
    <property type="component" value="Unassembled WGS sequence"/>
</dbReference>
<dbReference type="InterPro" id="IPR050695">
    <property type="entry name" value="N-acetylmuramoyl_amidase_3"/>
</dbReference>
<evidence type="ECO:0000259" key="5">
    <source>
        <dbReference type="SMART" id="SM00646"/>
    </source>
</evidence>